<dbReference type="EMBL" id="HBEK01014815">
    <property type="protein sequence ID" value="CAD8398042.1"/>
    <property type="molecule type" value="Transcribed_RNA"/>
</dbReference>
<keyword evidence="3 4" id="KW-0687">Ribonucleoprotein</keyword>
<dbReference type="SUPFAM" id="SSF64263">
    <property type="entry name" value="Prokaryotic ribosomal protein L17"/>
    <property type="match status" value="1"/>
</dbReference>
<name>A0A6T6MHR5_9RHOD</name>
<dbReference type="PANTHER" id="PTHR14413:SF16">
    <property type="entry name" value="LARGE RIBOSOMAL SUBUNIT PROTEIN BL17M"/>
    <property type="match status" value="1"/>
</dbReference>
<dbReference type="PANTHER" id="PTHR14413">
    <property type="entry name" value="RIBOSOMAL PROTEIN L17"/>
    <property type="match status" value="1"/>
</dbReference>
<dbReference type="Gene3D" id="3.90.1030.10">
    <property type="entry name" value="Ribosomal protein L17"/>
    <property type="match status" value="1"/>
</dbReference>
<evidence type="ECO:0000313" key="5">
    <source>
        <dbReference type="EMBL" id="CAD8398035.1"/>
    </source>
</evidence>
<reference evidence="5" key="1">
    <citation type="submission" date="2021-01" db="EMBL/GenBank/DDBJ databases">
        <authorList>
            <person name="Corre E."/>
            <person name="Pelletier E."/>
            <person name="Niang G."/>
            <person name="Scheremetjew M."/>
            <person name="Finn R."/>
            <person name="Kale V."/>
            <person name="Holt S."/>
            <person name="Cochrane G."/>
            <person name="Meng A."/>
            <person name="Brown T."/>
            <person name="Cohen L."/>
        </authorList>
    </citation>
    <scope>NUCLEOTIDE SEQUENCE</scope>
    <source>
        <strain evidence="5">UTEX LB 2760</strain>
    </source>
</reference>
<dbReference type="GO" id="GO:0003735">
    <property type="term" value="F:structural constituent of ribosome"/>
    <property type="evidence" value="ECO:0007669"/>
    <property type="project" value="InterPro"/>
</dbReference>
<sequence length="189" mass="21768">MKFFQKRWKFGGLRRRTKMFKSLCTELIMHECVETNFRRAQMTSKLVDKLVTLAKDRSVAARRRITKSLHTEKAAKKLFWHIWKRYENRYGGYTRVFPTGLRRRDGAKMAVVEFVDSPASILTTHQEIKRAENKERIKSYKRGLGSLAHITEPAPLPGFEPERAIFRSLARSNTTGSISAETSSAEASS</sequence>
<accession>A0A6T6MHR5</accession>
<proteinExistence type="inferred from homology"/>
<protein>
    <recommendedName>
        <fullName evidence="7">50S ribosomal protein L17</fullName>
    </recommendedName>
</protein>
<evidence type="ECO:0000256" key="3">
    <source>
        <dbReference type="ARBA" id="ARBA00023274"/>
    </source>
</evidence>
<evidence type="ECO:0000256" key="2">
    <source>
        <dbReference type="ARBA" id="ARBA00022980"/>
    </source>
</evidence>
<evidence type="ECO:0000256" key="4">
    <source>
        <dbReference type="RuleBase" id="RU000660"/>
    </source>
</evidence>
<evidence type="ECO:0008006" key="7">
    <source>
        <dbReference type="Google" id="ProtNLM"/>
    </source>
</evidence>
<organism evidence="5">
    <name type="scientific">Rhodosorus marinus</name>
    <dbReference type="NCBI Taxonomy" id="101924"/>
    <lineage>
        <taxon>Eukaryota</taxon>
        <taxon>Rhodophyta</taxon>
        <taxon>Stylonematophyceae</taxon>
        <taxon>Stylonematales</taxon>
        <taxon>Stylonemataceae</taxon>
        <taxon>Rhodosorus</taxon>
    </lineage>
</organism>
<keyword evidence="2 4" id="KW-0689">Ribosomal protein</keyword>
<dbReference type="InterPro" id="IPR000456">
    <property type="entry name" value="Ribosomal_bL17"/>
</dbReference>
<gene>
    <name evidence="5" type="ORF">RMAR0315_LOCUS8025</name>
    <name evidence="6" type="ORF">RMAR0315_LOCUS8032</name>
</gene>
<dbReference type="GO" id="GO:0022625">
    <property type="term" value="C:cytosolic large ribosomal subunit"/>
    <property type="evidence" value="ECO:0007669"/>
    <property type="project" value="TreeGrafter"/>
</dbReference>
<dbReference type="AlphaFoldDB" id="A0A6T6MHR5"/>
<dbReference type="InterPro" id="IPR036373">
    <property type="entry name" value="Ribosomal_bL17_sf"/>
</dbReference>
<dbReference type="NCBIfam" id="TIGR00059">
    <property type="entry name" value="L17"/>
    <property type="match status" value="1"/>
</dbReference>
<dbReference type="EMBL" id="HBEK01014804">
    <property type="protein sequence ID" value="CAD8398035.1"/>
    <property type="molecule type" value="Transcribed_RNA"/>
</dbReference>
<evidence type="ECO:0000256" key="1">
    <source>
        <dbReference type="ARBA" id="ARBA00008777"/>
    </source>
</evidence>
<evidence type="ECO:0000313" key="6">
    <source>
        <dbReference type="EMBL" id="CAD8398042.1"/>
    </source>
</evidence>
<dbReference type="Pfam" id="PF01196">
    <property type="entry name" value="Ribosomal_L17"/>
    <property type="match status" value="1"/>
</dbReference>
<dbReference type="GO" id="GO:0006412">
    <property type="term" value="P:translation"/>
    <property type="evidence" value="ECO:0007669"/>
    <property type="project" value="InterPro"/>
</dbReference>
<comment type="similarity">
    <text evidence="1 4">Belongs to the bacterial ribosomal protein bL17 family.</text>
</comment>